<evidence type="ECO:0000313" key="2">
    <source>
        <dbReference type="Ensembl" id="ENSMNEP00000042527.1"/>
    </source>
</evidence>
<proteinExistence type="predicted"/>
<dbReference type="GeneTree" id="ENSGT00910000147393"/>
<name>A0A2K6E2Y6_MACNE</name>
<reference evidence="2" key="1">
    <citation type="submission" date="2025-08" db="UniProtKB">
        <authorList>
            <consortium name="Ensembl"/>
        </authorList>
    </citation>
    <scope>IDENTIFICATION</scope>
</reference>
<evidence type="ECO:0000313" key="3">
    <source>
        <dbReference type="Proteomes" id="UP000233120"/>
    </source>
</evidence>
<sequence length="68" mass="7394">MVSLAATSRVAALRAPEIHIRRCGVGPLQKRRTRLPPPAPTAQATGTQPLLGLNCWPPTPRGEQKWTD</sequence>
<keyword evidence="3" id="KW-1185">Reference proteome</keyword>
<dbReference type="OMA" id="GLNCWPP"/>
<dbReference type="Proteomes" id="UP000233120">
    <property type="component" value="Unassembled WGS sequence"/>
</dbReference>
<dbReference type="Ensembl" id="ENSMNET00000067030.1">
    <property type="protein sequence ID" value="ENSMNEP00000042527.1"/>
    <property type="gene ID" value="ENSMNEG00000043989.1"/>
</dbReference>
<feature type="region of interest" description="Disordered" evidence="1">
    <location>
        <begin position="29"/>
        <end position="68"/>
    </location>
</feature>
<accession>A0A2K6E2Y6</accession>
<organism evidence="2 3">
    <name type="scientific">Macaca nemestrina</name>
    <name type="common">Pig-tailed macaque</name>
    <dbReference type="NCBI Taxonomy" id="9545"/>
    <lineage>
        <taxon>Eukaryota</taxon>
        <taxon>Metazoa</taxon>
        <taxon>Chordata</taxon>
        <taxon>Craniata</taxon>
        <taxon>Vertebrata</taxon>
        <taxon>Euteleostomi</taxon>
        <taxon>Mammalia</taxon>
        <taxon>Eutheria</taxon>
        <taxon>Euarchontoglires</taxon>
        <taxon>Primates</taxon>
        <taxon>Haplorrhini</taxon>
        <taxon>Catarrhini</taxon>
        <taxon>Cercopithecidae</taxon>
        <taxon>Cercopithecinae</taxon>
        <taxon>Macaca</taxon>
    </lineage>
</organism>
<reference evidence="2" key="2">
    <citation type="submission" date="2025-09" db="UniProtKB">
        <authorList>
            <consortium name="Ensembl"/>
        </authorList>
    </citation>
    <scope>IDENTIFICATION</scope>
</reference>
<protein>
    <submittedName>
        <fullName evidence="2">Uncharacterized protein</fullName>
    </submittedName>
</protein>
<evidence type="ECO:0000256" key="1">
    <source>
        <dbReference type="SAM" id="MobiDB-lite"/>
    </source>
</evidence>
<dbReference type="AlphaFoldDB" id="A0A2K6E2Y6"/>
<dbReference type="Bgee" id="ENSMNEG00000043989">
    <property type="expression patterns" value="Expressed in spleen and 8 other cell types or tissues"/>
</dbReference>
<feature type="compositionally biased region" description="Low complexity" evidence="1">
    <location>
        <begin position="41"/>
        <end position="50"/>
    </location>
</feature>